<feature type="region of interest" description="Disordered" evidence="6">
    <location>
        <begin position="126"/>
        <end position="165"/>
    </location>
</feature>
<dbReference type="EMBL" id="LWDD02000134">
    <property type="protein sequence ID" value="KAE8263538.1"/>
    <property type="molecule type" value="Genomic_DNA"/>
</dbReference>
<reference evidence="10" key="2">
    <citation type="journal article" date="2019" name="IMA Fungus">
        <title>Genome sequencing and comparison of five Tilletia species to identify candidate genes for the detection of regulated species infecting wheat.</title>
        <authorList>
            <person name="Nguyen H.D.T."/>
            <person name="Sultana T."/>
            <person name="Kesanakurti P."/>
            <person name="Hambleton S."/>
        </authorList>
    </citation>
    <scope>NUCLEOTIDE SEQUENCE</scope>
    <source>
        <strain evidence="10">DAOMC 238032</strain>
    </source>
</reference>
<comment type="subcellular location">
    <subcellularLocation>
        <location evidence="1">Membrane</location>
        <topology evidence="1">Multi-pass membrane protein</topology>
    </subcellularLocation>
</comment>
<feature type="transmembrane region" description="Helical" evidence="7">
    <location>
        <begin position="573"/>
        <end position="593"/>
    </location>
</feature>
<feature type="transmembrane region" description="Helical" evidence="7">
    <location>
        <begin position="840"/>
        <end position="866"/>
    </location>
</feature>
<evidence type="ECO:0000256" key="3">
    <source>
        <dbReference type="ARBA" id="ARBA00022692"/>
    </source>
</evidence>
<dbReference type="Pfam" id="PF03105">
    <property type="entry name" value="SPX"/>
    <property type="match status" value="2"/>
</dbReference>
<feature type="transmembrane region" description="Helical" evidence="7">
    <location>
        <begin position="613"/>
        <end position="639"/>
    </location>
</feature>
<dbReference type="GO" id="GO:0006817">
    <property type="term" value="P:phosphate ion transport"/>
    <property type="evidence" value="ECO:0007669"/>
    <property type="project" value="TreeGrafter"/>
</dbReference>
<dbReference type="GO" id="GO:0005315">
    <property type="term" value="F:phosphate transmembrane transporter activity"/>
    <property type="evidence" value="ECO:0007669"/>
    <property type="project" value="TreeGrafter"/>
</dbReference>
<feature type="transmembrane region" description="Helical" evidence="7">
    <location>
        <begin position="395"/>
        <end position="416"/>
    </location>
</feature>
<evidence type="ECO:0000256" key="4">
    <source>
        <dbReference type="ARBA" id="ARBA00022989"/>
    </source>
</evidence>
<dbReference type="GO" id="GO:0006797">
    <property type="term" value="P:polyphosphate metabolic process"/>
    <property type="evidence" value="ECO:0007669"/>
    <property type="project" value="TreeGrafter"/>
</dbReference>
<dbReference type="InterPro" id="IPR001898">
    <property type="entry name" value="SLC13A/DASS"/>
</dbReference>
<reference evidence="10" key="1">
    <citation type="submission" date="2016-04" db="EMBL/GenBank/DDBJ databases">
        <authorList>
            <person name="Nguyen H.D."/>
            <person name="Kesanakurti P."/>
            <person name="Cullis J."/>
            <person name="Levesque C.A."/>
            <person name="Hambleton S."/>
        </authorList>
    </citation>
    <scope>NUCLEOTIDE SEQUENCE</scope>
    <source>
        <strain evidence="10">DAOMC 238032</strain>
    </source>
</reference>
<reference evidence="9" key="3">
    <citation type="submission" date="2020-10" db="EMBL/GenBank/DDBJ databases">
        <authorList>
            <person name="Sedaghatjoo S."/>
        </authorList>
    </citation>
    <scope>NUCLEOTIDE SEQUENCE</scope>
    <source>
        <strain evidence="9">AZH3</strain>
    </source>
</reference>
<feature type="transmembrane region" description="Helical" evidence="7">
    <location>
        <begin position="683"/>
        <end position="706"/>
    </location>
</feature>
<feature type="transmembrane region" description="Helical" evidence="7">
    <location>
        <begin position="492"/>
        <end position="514"/>
    </location>
</feature>
<evidence type="ECO:0000313" key="10">
    <source>
        <dbReference type="EMBL" id="KAE8263538.1"/>
    </source>
</evidence>
<gene>
    <name evidence="10" type="ORF">A4X03_0g1606</name>
    <name evidence="9" type="ORF">JKIAZH3_G5259</name>
</gene>
<dbReference type="GO" id="GO:0005886">
    <property type="term" value="C:plasma membrane"/>
    <property type="evidence" value="ECO:0007669"/>
    <property type="project" value="TreeGrafter"/>
</dbReference>
<feature type="transmembrane region" description="Helical" evidence="7">
    <location>
        <begin position="757"/>
        <end position="785"/>
    </location>
</feature>
<accession>A0A8T8TQK4</accession>
<feature type="domain" description="SPX" evidence="8">
    <location>
        <begin position="1"/>
        <end position="288"/>
    </location>
</feature>
<proteinExistence type="predicted"/>
<evidence type="ECO:0000256" key="6">
    <source>
        <dbReference type="SAM" id="MobiDB-lite"/>
    </source>
</evidence>
<dbReference type="CDD" id="cd01115">
    <property type="entry name" value="SLC13_permease"/>
    <property type="match status" value="1"/>
</dbReference>
<evidence type="ECO:0000313" key="11">
    <source>
        <dbReference type="Proteomes" id="UP000077671"/>
    </source>
</evidence>
<dbReference type="PANTHER" id="PTHR10283">
    <property type="entry name" value="SOLUTE CARRIER FAMILY 13 MEMBER"/>
    <property type="match status" value="1"/>
</dbReference>
<feature type="transmembrane region" description="Helical" evidence="7">
    <location>
        <begin position="428"/>
        <end position="445"/>
    </location>
</feature>
<keyword evidence="2" id="KW-0813">Transport</keyword>
<dbReference type="Pfam" id="PF03600">
    <property type="entry name" value="CitMHS"/>
    <property type="match status" value="1"/>
</dbReference>
<dbReference type="PANTHER" id="PTHR10283:SF92">
    <property type="entry name" value="LOW-AFFINITY PHOSPHATE TRANSPORTER PHO91"/>
    <property type="match status" value="1"/>
</dbReference>
<evidence type="ECO:0000256" key="5">
    <source>
        <dbReference type="ARBA" id="ARBA00023136"/>
    </source>
</evidence>
<dbReference type="Proteomes" id="UP000077671">
    <property type="component" value="Unassembled WGS sequence"/>
</dbReference>
<dbReference type="Proteomes" id="UP000836402">
    <property type="component" value="Unassembled WGS sequence"/>
</dbReference>
<evidence type="ECO:0000313" key="9">
    <source>
        <dbReference type="EMBL" id="CAD6949288.1"/>
    </source>
</evidence>
<keyword evidence="3 7" id="KW-0812">Transmembrane</keyword>
<dbReference type="PROSITE" id="PS51382">
    <property type="entry name" value="SPX"/>
    <property type="match status" value="1"/>
</dbReference>
<keyword evidence="4 7" id="KW-1133">Transmembrane helix</keyword>
<evidence type="ECO:0000259" key="8">
    <source>
        <dbReference type="PROSITE" id="PS51382"/>
    </source>
</evidence>
<evidence type="ECO:0000256" key="7">
    <source>
        <dbReference type="SAM" id="Phobius"/>
    </source>
</evidence>
<feature type="transmembrane region" description="Helical" evidence="7">
    <location>
        <begin position="797"/>
        <end position="820"/>
    </location>
</feature>
<evidence type="ECO:0000256" key="2">
    <source>
        <dbReference type="ARBA" id="ARBA00022448"/>
    </source>
</evidence>
<feature type="transmembrane region" description="Helical" evidence="7">
    <location>
        <begin position="534"/>
        <end position="561"/>
    </location>
</feature>
<evidence type="ECO:0000313" key="12">
    <source>
        <dbReference type="Proteomes" id="UP000836402"/>
    </source>
</evidence>
<feature type="region of interest" description="Disordered" evidence="6">
    <location>
        <begin position="189"/>
        <end position="225"/>
    </location>
</feature>
<evidence type="ECO:0000256" key="1">
    <source>
        <dbReference type="ARBA" id="ARBA00004141"/>
    </source>
</evidence>
<keyword evidence="12" id="KW-1185">Reference proteome</keyword>
<feature type="compositionally biased region" description="Polar residues" evidence="6">
    <location>
        <begin position="145"/>
        <end position="158"/>
    </location>
</feature>
<dbReference type="InterPro" id="IPR004331">
    <property type="entry name" value="SPX_dom"/>
</dbReference>
<dbReference type="NCBIfam" id="TIGR00785">
    <property type="entry name" value="dass"/>
    <property type="match status" value="1"/>
</dbReference>
<organism evidence="10 11">
    <name type="scientific">Tilletia caries</name>
    <name type="common">wheat bunt fungus</name>
    <dbReference type="NCBI Taxonomy" id="13290"/>
    <lineage>
        <taxon>Eukaryota</taxon>
        <taxon>Fungi</taxon>
        <taxon>Dikarya</taxon>
        <taxon>Basidiomycota</taxon>
        <taxon>Ustilaginomycotina</taxon>
        <taxon>Exobasidiomycetes</taxon>
        <taxon>Tilletiales</taxon>
        <taxon>Tilletiaceae</taxon>
        <taxon>Tilletia</taxon>
    </lineage>
</organism>
<keyword evidence="5 7" id="KW-0472">Membrane</keyword>
<dbReference type="InterPro" id="IPR004680">
    <property type="entry name" value="Cit_transptr-like_dom"/>
</dbReference>
<name>A0A8T8TQK4_9BASI</name>
<dbReference type="EMBL" id="CAJHJG010005318">
    <property type="protein sequence ID" value="CAD6949288.1"/>
    <property type="molecule type" value="Genomic_DNA"/>
</dbReference>
<dbReference type="CDD" id="cd14478">
    <property type="entry name" value="SPX_PHO87_PHO90_like"/>
    <property type="match status" value="1"/>
</dbReference>
<feature type="transmembrane region" description="Helical" evidence="7">
    <location>
        <begin position="660"/>
        <end position="677"/>
    </location>
</feature>
<dbReference type="AlphaFoldDB" id="A0A8T8TQK4"/>
<feature type="compositionally biased region" description="Polar residues" evidence="6">
    <location>
        <begin position="190"/>
        <end position="221"/>
    </location>
</feature>
<feature type="transmembrane region" description="Helical" evidence="7">
    <location>
        <begin position="713"/>
        <end position="737"/>
    </location>
</feature>
<comment type="caution">
    <text evidence="10">The sequence shown here is derived from an EMBL/GenBank/DDBJ whole genome shotgun (WGS) entry which is preliminary data.</text>
</comment>
<sequence length="868" mass="95790">MKFSHSIQFNSKSEWANYYVAYSNLKKAIYQIEKEQLYDEEGGSSALQLHHDTDTESSALLRGTDGSVDAERVFVPLLDKELAKVVDFYQAKETELLTDLSVVQRDLEEREDGLAHYYDHHFASERLAREGDDGDDDDDDELESPHTTFRSTTKTSAPRTRRPSLDAIFTDASKYNEAAAQARELRGLDVTSSAQSVRTAPSIVSNDGNNAPARPTSTVRRLSSRLPPQMESDWAIDMRITFKKRISDLFVDISELKQYVELNRTGLKKILKKYDKITKNNLKDRYLSGVVEEKYPFSNKAKSQLDEASNTLTTLYANVVTSGDIVLATAQLKEQLREQVVWQRNTVWREMIGIERRVAGAALERSVMGARAPGVKDGEQPKATRFRTPCGSITLPSWLGISTVQLVIAFVMLVLLLKAPGLRFFERVEEQNCLAILVFCTILWATEVIPLFVTSLMVPLLVVSLRVARSEDHADRRLTANETTKWIFSQMFAPNMCLLLGGFTIAAALSKYGIDKILATKVLRLAGSKPSNVLLAHMCVACFASMWISNVAAPVLMYSLIQPILRTLPDKSSYGSALIMGIALASNIGGQTSPIASPQNLIALQYMAEPLSWLQWFAITIPVSGLSLIIIWLVLLWGYGSGKGTIIKRMSENRDPFSGIQYFISGVSIATIMLWCLERKLEWVLGDMGIIAIMPLVLFFGTGILTKEDFNNFLWTIVFLAMGGIALGKAVTSSGLLDSLDAIIQEVVKGMPVWKVLFALLIICLVVATFISHTIAAVLLVPIAAQVGDSLSEPHPRLLIMATVLTASAAMGLPVSGFPNMTAVSMENSVGERYVTVKDFLRVGVLASVLATITVGTLGFLIMTLLKL</sequence>
<protein>
    <recommendedName>
        <fullName evidence="8">SPX domain-containing protein</fullName>
    </recommendedName>
</protein>
<feature type="compositionally biased region" description="Acidic residues" evidence="6">
    <location>
        <begin position="132"/>
        <end position="142"/>
    </location>
</feature>